<dbReference type="GO" id="GO:0008168">
    <property type="term" value="F:methyltransferase activity"/>
    <property type="evidence" value="ECO:0007669"/>
    <property type="project" value="UniProtKB-KW"/>
</dbReference>
<proteinExistence type="predicted"/>
<dbReference type="EMBL" id="CP058215">
    <property type="protein sequence ID" value="QLC49709.1"/>
    <property type="molecule type" value="Genomic_DNA"/>
</dbReference>
<dbReference type="CDD" id="cd02440">
    <property type="entry name" value="AdoMet_MTases"/>
    <property type="match status" value="1"/>
</dbReference>
<dbReference type="SUPFAM" id="SSF53335">
    <property type="entry name" value="S-adenosyl-L-methionine-dependent methyltransferases"/>
    <property type="match status" value="1"/>
</dbReference>
<dbReference type="AlphaFoldDB" id="A0A7D5IBD0"/>
<dbReference type="Gene3D" id="3.40.50.150">
    <property type="entry name" value="Vaccinia Virus protein VP39"/>
    <property type="match status" value="1"/>
</dbReference>
<evidence type="ECO:0000313" key="2">
    <source>
        <dbReference type="EMBL" id="QLC49709.1"/>
    </source>
</evidence>
<keyword evidence="2" id="KW-0489">Methyltransferase</keyword>
<evidence type="ECO:0000313" key="3">
    <source>
        <dbReference type="Proteomes" id="UP000509594"/>
    </source>
</evidence>
<dbReference type="Pfam" id="PF13649">
    <property type="entry name" value="Methyltransf_25"/>
    <property type="match status" value="1"/>
</dbReference>
<name>A0A7D5IBD0_9EURY</name>
<evidence type="ECO:0000259" key="1">
    <source>
        <dbReference type="Pfam" id="PF13649"/>
    </source>
</evidence>
<keyword evidence="3" id="KW-1185">Reference proteome</keyword>
<dbReference type="OrthoDB" id="147504at2157"/>
<dbReference type="InterPro" id="IPR029063">
    <property type="entry name" value="SAM-dependent_MTases_sf"/>
</dbReference>
<dbReference type="GeneID" id="55821072"/>
<protein>
    <submittedName>
        <fullName evidence="2">Class I SAM-dependent methyltransferase</fullName>
    </submittedName>
</protein>
<gene>
    <name evidence="2" type="ORF">HWN40_05315</name>
</gene>
<dbReference type="GO" id="GO:0032259">
    <property type="term" value="P:methylation"/>
    <property type="evidence" value="ECO:0007669"/>
    <property type="project" value="UniProtKB-KW"/>
</dbReference>
<dbReference type="RefSeq" id="WP_176964765.1">
    <property type="nucleotide sequence ID" value="NZ_CP058215.1"/>
</dbReference>
<organism evidence="2 3">
    <name type="scientific">Methanolobus zinderi</name>
    <dbReference type="NCBI Taxonomy" id="536044"/>
    <lineage>
        <taxon>Archaea</taxon>
        <taxon>Methanobacteriati</taxon>
        <taxon>Methanobacteriota</taxon>
        <taxon>Stenosarchaea group</taxon>
        <taxon>Methanomicrobia</taxon>
        <taxon>Methanosarcinales</taxon>
        <taxon>Methanosarcinaceae</taxon>
        <taxon>Methanolobus</taxon>
    </lineage>
</organism>
<reference evidence="2 3" key="1">
    <citation type="submission" date="2020-06" db="EMBL/GenBank/DDBJ databases">
        <title>Methanolobus halotolerans sp. nov., isolated from a saline lake Tus in Siberia.</title>
        <authorList>
            <person name="Shen Y."/>
            <person name="Chen S.-C."/>
            <person name="Lai M.-C."/>
            <person name="Huang H.-H."/>
            <person name="Chiu H.-H."/>
            <person name="Tang S.-L."/>
            <person name="Rogozin D.Y."/>
            <person name="Degermendzhy A.G."/>
        </authorList>
    </citation>
    <scope>NUCLEOTIDE SEQUENCE [LARGE SCALE GENOMIC DNA]</scope>
    <source>
        <strain evidence="2 3">DSM 21339</strain>
    </source>
</reference>
<accession>A0A7D5IBD0</accession>
<dbReference type="InterPro" id="IPR041698">
    <property type="entry name" value="Methyltransf_25"/>
</dbReference>
<keyword evidence="2" id="KW-0808">Transferase</keyword>
<feature type="domain" description="Methyltransferase" evidence="1">
    <location>
        <begin position="53"/>
        <end position="151"/>
    </location>
</feature>
<dbReference type="Proteomes" id="UP000509594">
    <property type="component" value="Chromosome"/>
</dbReference>
<sequence>MQEDSCANREIIQKQQEHWEKIFSGNPSKFGEKASQPAMWAADIFKKEGKTKILELGAGQGRDTLFFAKEDFEVCALDYCKAGVLDIKQKAAENQLSDRIKALQHDVRKPLPFNDNTFDACYSHMLYCMPLTTSELEFVSNEIRRVLKPEGLNIFTTRHTDDPQYRTGIHRCEDMWEIQGGFIVHFLSREKITRLSKGYEIIEIKEFEEGILPKKLFMVISRKKNK</sequence>
<dbReference type="KEGG" id="mzi:HWN40_05315"/>